<evidence type="ECO:0000256" key="4">
    <source>
        <dbReference type="ARBA" id="ARBA00022741"/>
    </source>
</evidence>
<dbReference type="Proteomes" id="UP000769766">
    <property type="component" value="Unassembled WGS sequence"/>
</dbReference>
<dbReference type="PROSITE" id="PS50109">
    <property type="entry name" value="HIS_KIN"/>
    <property type="match status" value="1"/>
</dbReference>
<evidence type="ECO:0000256" key="7">
    <source>
        <dbReference type="ARBA" id="ARBA00023012"/>
    </source>
</evidence>
<evidence type="ECO:0000256" key="6">
    <source>
        <dbReference type="ARBA" id="ARBA00022840"/>
    </source>
</evidence>
<dbReference type="InterPro" id="IPR036890">
    <property type="entry name" value="HATPase_C_sf"/>
</dbReference>
<comment type="caution">
    <text evidence="10">The sequence shown here is derived from an EMBL/GenBank/DDBJ whole genome shotgun (WGS) entry which is preliminary data.</text>
</comment>
<evidence type="ECO:0000256" key="3">
    <source>
        <dbReference type="ARBA" id="ARBA00022679"/>
    </source>
</evidence>
<dbReference type="SMART" id="SM00387">
    <property type="entry name" value="HATPase_c"/>
    <property type="match status" value="1"/>
</dbReference>
<keyword evidence="5" id="KW-0418">Kinase</keyword>
<dbReference type="PANTHER" id="PTHR43065">
    <property type="entry name" value="SENSOR HISTIDINE KINASE"/>
    <property type="match status" value="1"/>
</dbReference>
<dbReference type="InterPro" id="IPR003594">
    <property type="entry name" value="HATPase_dom"/>
</dbReference>
<keyword evidence="6" id="KW-0067">ATP-binding</keyword>
<sequence length="232" mass="26177">LSVVLVRVQLLLNILENKLYREKALDNAKIIHDTAQKMIKFTRGLMDLSRKDTYQRTCSLNDIIEKTVELLQPQNKFDNIRFILQLNYDLPFISVDPDQIQQVLINLFNNAAEAMKKGEIVVSSCNGSPDGVLELSVSDNGPGIPEEIRKKIFEPHFSTKREGHGFGLAICYRIIKNHNGEMEVESEMGKGAKFTLRLPRAVPPDRNHASEPAYPKPNLAELSRGAEKIPGR</sequence>
<proteinExistence type="predicted"/>
<keyword evidence="3" id="KW-0808">Transferase</keyword>
<organism evidence="10 11">
    <name type="scientific">Tectimicrobiota bacterium</name>
    <dbReference type="NCBI Taxonomy" id="2528274"/>
    <lineage>
        <taxon>Bacteria</taxon>
        <taxon>Pseudomonadati</taxon>
        <taxon>Nitrospinota/Tectimicrobiota group</taxon>
        <taxon>Candidatus Tectimicrobiota</taxon>
    </lineage>
</organism>
<feature type="domain" description="Histidine kinase" evidence="9">
    <location>
        <begin position="1"/>
        <end position="202"/>
    </location>
</feature>
<dbReference type="InterPro" id="IPR005467">
    <property type="entry name" value="His_kinase_dom"/>
</dbReference>
<dbReference type="PRINTS" id="PR00344">
    <property type="entry name" value="BCTRLSENSOR"/>
</dbReference>
<protein>
    <recommendedName>
        <fullName evidence="2">histidine kinase</fullName>
        <ecNumber evidence="2">2.7.13.3</ecNumber>
    </recommendedName>
</protein>
<accession>A0A932FXK2</accession>
<evidence type="ECO:0000313" key="11">
    <source>
        <dbReference type="Proteomes" id="UP000769766"/>
    </source>
</evidence>
<gene>
    <name evidence="10" type="ORF">HYY20_01715</name>
</gene>
<feature type="non-terminal residue" evidence="10">
    <location>
        <position position="1"/>
    </location>
</feature>
<dbReference type="GO" id="GO:0005524">
    <property type="term" value="F:ATP binding"/>
    <property type="evidence" value="ECO:0007669"/>
    <property type="project" value="UniProtKB-KW"/>
</dbReference>
<comment type="catalytic activity">
    <reaction evidence="1">
        <text>ATP + protein L-histidine = ADP + protein N-phospho-L-histidine.</text>
        <dbReference type="EC" id="2.7.13.3"/>
    </reaction>
</comment>
<dbReference type="GO" id="GO:0000160">
    <property type="term" value="P:phosphorelay signal transduction system"/>
    <property type="evidence" value="ECO:0007669"/>
    <property type="project" value="UniProtKB-KW"/>
</dbReference>
<dbReference type="InterPro" id="IPR004358">
    <property type="entry name" value="Sig_transdc_His_kin-like_C"/>
</dbReference>
<dbReference type="GO" id="GO:0004673">
    <property type="term" value="F:protein histidine kinase activity"/>
    <property type="evidence" value="ECO:0007669"/>
    <property type="project" value="UniProtKB-EC"/>
</dbReference>
<evidence type="ECO:0000256" key="1">
    <source>
        <dbReference type="ARBA" id="ARBA00000085"/>
    </source>
</evidence>
<name>A0A932FXK2_UNCTE</name>
<keyword evidence="4" id="KW-0547">Nucleotide-binding</keyword>
<dbReference type="SUPFAM" id="SSF55874">
    <property type="entry name" value="ATPase domain of HSP90 chaperone/DNA topoisomerase II/histidine kinase"/>
    <property type="match status" value="1"/>
</dbReference>
<evidence type="ECO:0000256" key="2">
    <source>
        <dbReference type="ARBA" id="ARBA00012438"/>
    </source>
</evidence>
<evidence type="ECO:0000256" key="5">
    <source>
        <dbReference type="ARBA" id="ARBA00022777"/>
    </source>
</evidence>
<evidence type="ECO:0000256" key="8">
    <source>
        <dbReference type="SAM" id="MobiDB-lite"/>
    </source>
</evidence>
<keyword evidence="7" id="KW-0902">Two-component regulatory system</keyword>
<dbReference type="Gene3D" id="3.30.565.10">
    <property type="entry name" value="Histidine kinase-like ATPase, C-terminal domain"/>
    <property type="match status" value="1"/>
</dbReference>
<dbReference type="EC" id="2.7.13.3" evidence="2"/>
<dbReference type="Pfam" id="PF02518">
    <property type="entry name" value="HATPase_c"/>
    <property type="match status" value="1"/>
</dbReference>
<reference evidence="10" key="1">
    <citation type="submission" date="2020-07" db="EMBL/GenBank/DDBJ databases">
        <title>Huge and variable diversity of episymbiotic CPR bacteria and DPANN archaea in groundwater ecosystems.</title>
        <authorList>
            <person name="He C.Y."/>
            <person name="Keren R."/>
            <person name="Whittaker M."/>
            <person name="Farag I.F."/>
            <person name="Doudna J."/>
            <person name="Cate J.H.D."/>
            <person name="Banfield J.F."/>
        </authorList>
    </citation>
    <scope>NUCLEOTIDE SEQUENCE</scope>
    <source>
        <strain evidence="10">NC_groundwater_672_Ag_B-0.1um_62_36</strain>
    </source>
</reference>
<dbReference type="AlphaFoldDB" id="A0A932FXK2"/>
<evidence type="ECO:0000313" key="10">
    <source>
        <dbReference type="EMBL" id="MBI2875579.1"/>
    </source>
</evidence>
<dbReference type="EMBL" id="JACPRF010000051">
    <property type="protein sequence ID" value="MBI2875579.1"/>
    <property type="molecule type" value="Genomic_DNA"/>
</dbReference>
<evidence type="ECO:0000259" key="9">
    <source>
        <dbReference type="PROSITE" id="PS50109"/>
    </source>
</evidence>
<dbReference type="PANTHER" id="PTHR43065:SF46">
    <property type="entry name" value="C4-DICARBOXYLATE TRANSPORT SENSOR PROTEIN DCTB"/>
    <property type="match status" value="1"/>
</dbReference>
<feature type="region of interest" description="Disordered" evidence="8">
    <location>
        <begin position="200"/>
        <end position="232"/>
    </location>
</feature>